<dbReference type="AlphaFoldDB" id="A0A448X3G1"/>
<gene>
    <name evidence="2" type="ORF">PXEA_LOCUS20481</name>
</gene>
<feature type="compositionally biased region" description="Basic and acidic residues" evidence="1">
    <location>
        <begin position="94"/>
        <end position="105"/>
    </location>
</feature>
<feature type="region of interest" description="Disordered" evidence="1">
    <location>
        <begin position="43"/>
        <end position="250"/>
    </location>
</feature>
<protein>
    <submittedName>
        <fullName evidence="2">Uncharacterized protein</fullName>
    </submittedName>
</protein>
<feature type="compositionally biased region" description="Basic and acidic residues" evidence="1">
    <location>
        <begin position="119"/>
        <end position="141"/>
    </location>
</feature>
<proteinExistence type="predicted"/>
<accession>A0A448X3G1</accession>
<feature type="compositionally biased region" description="Polar residues" evidence="1">
    <location>
        <begin position="76"/>
        <end position="91"/>
    </location>
</feature>
<comment type="caution">
    <text evidence="2">The sequence shown here is derived from an EMBL/GenBank/DDBJ whole genome shotgun (WGS) entry which is preliminary data.</text>
</comment>
<sequence length="250" mass="27588">MGSCASTGGIQADSPVLVTARAKEDVHHKFRAHDELYDRHLADLSSDGFDEEDDRGERPQSPEEASKTALAPDSTAHLSNGTGNHLLSQAGSKLPDDQRNRRADDSIDASKPSDLISSVDRRDSTFTHEVVGRKEAEKAKNPQEAINPQDSLESHRRRRTLSQLGPKEEGEAKEEPTKMVLEESKCIASNEAGHIEDSPKEKAAAIEKSHNPHRPDEEKEDKNHDKNERLADNQLKVVGKSSPRRIAKST</sequence>
<evidence type="ECO:0000313" key="3">
    <source>
        <dbReference type="Proteomes" id="UP000784294"/>
    </source>
</evidence>
<feature type="compositionally biased region" description="Basic and acidic residues" evidence="1">
    <location>
        <begin position="166"/>
        <end position="185"/>
    </location>
</feature>
<feature type="compositionally biased region" description="Basic and acidic residues" evidence="1">
    <location>
        <begin position="55"/>
        <end position="66"/>
    </location>
</feature>
<name>A0A448X3G1_9PLAT</name>
<keyword evidence="3" id="KW-1185">Reference proteome</keyword>
<evidence type="ECO:0000313" key="2">
    <source>
        <dbReference type="EMBL" id="VEL27041.1"/>
    </source>
</evidence>
<feature type="compositionally biased region" description="Basic and acidic residues" evidence="1">
    <location>
        <begin position="193"/>
        <end position="231"/>
    </location>
</feature>
<organism evidence="2 3">
    <name type="scientific">Protopolystoma xenopodis</name>
    <dbReference type="NCBI Taxonomy" id="117903"/>
    <lineage>
        <taxon>Eukaryota</taxon>
        <taxon>Metazoa</taxon>
        <taxon>Spiralia</taxon>
        <taxon>Lophotrochozoa</taxon>
        <taxon>Platyhelminthes</taxon>
        <taxon>Monogenea</taxon>
        <taxon>Polyopisthocotylea</taxon>
        <taxon>Polystomatidea</taxon>
        <taxon>Polystomatidae</taxon>
        <taxon>Protopolystoma</taxon>
    </lineage>
</organism>
<evidence type="ECO:0000256" key="1">
    <source>
        <dbReference type="SAM" id="MobiDB-lite"/>
    </source>
</evidence>
<reference evidence="2" key="1">
    <citation type="submission" date="2018-11" db="EMBL/GenBank/DDBJ databases">
        <authorList>
            <consortium name="Pathogen Informatics"/>
        </authorList>
    </citation>
    <scope>NUCLEOTIDE SEQUENCE</scope>
</reference>
<dbReference type="Proteomes" id="UP000784294">
    <property type="component" value="Unassembled WGS sequence"/>
</dbReference>
<dbReference type="EMBL" id="CAAALY010084482">
    <property type="protein sequence ID" value="VEL27041.1"/>
    <property type="molecule type" value="Genomic_DNA"/>
</dbReference>